<feature type="transmembrane region" description="Helical" evidence="6">
    <location>
        <begin position="60"/>
        <end position="79"/>
    </location>
</feature>
<dbReference type="Gene3D" id="1.20.1740.10">
    <property type="entry name" value="Amino acid/polyamine transporter I"/>
    <property type="match status" value="1"/>
</dbReference>
<dbReference type="AlphaFoldDB" id="A0A6I4W5B9"/>
<evidence type="ECO:0000313" key="8">
    <source>
        <dbReference type="Proteomes" id="UP000430692"/>
    </source>
</evidence>
<evidence type="ECO:0000256" key="4">
    <source>
        <dbReference type="ARBA" id="ARBA00022989"/>
    </source>
</evidence>
<comment type="caution">
    <text evidence="7">The sequence shown here is derived from an EMBL/GenBank/DDBJ whole genome shotgun (WGS) entry which is preliminary data.</text>
</comment>
<dbReference type="EMBL" id="WUUL01000015">
    <property type="protein sequence ID" value="MXQ55512.1"/>
    <property type="molecule type" value="Genomic_DNA"/>
</dbReference>
<feature type="transmembrane region" description="Helical" evidence="6">
    <location>
        <begin position="32"/>
        <end position="54"/>
    </location>
</feature>
<dbReference type="Proteomes" id="UP000430692">
    <property type="component" value="Unassembled WGS sequence"/>
</dbReference>
<dbReference type="GO" id="GO:0016020">
    <property type="term" value="C:membrane"/>
    <property type="evidence" value="ECO:0007669"/>
    <property type="project" value="UniProtKB-SubCell"/>
</dbReference>
<dbReference type="PIRSF" id="PIRSF006060">
    <property type="entry name" value="AA_transporter"/>
    <property type="match status" value="1"/>
</dbReference>
<evidence type="ECO:0000256" key="6">
    <source>
        <dbReference type="SAM" id="Phobius"/>
    </source>
</evidence>
<reference evidence="7 8" key="1">
    <citation type="submission" date="2019-12" db="EMBL/GenBank/DDBJ databases">
        <title>Whole-genome analyses of novel actinobacteria.</title>
        <authorList>
            <person name="Sahin N."/>
            <person name="Saygin H."/>
        </authorList>
    </citation>
    <scope>NUCLEOTIDE SEQUENCE [LARGE SCALE GENOMIC DNA]</scope>
    <source>
        <strain evidence="7 8">KC615</strain>
    </source>
</reference>
<dbReference type="PANTHER" id="PTHR43243">
    <property type="entry name" value="INNER MEMBRANE TRANSPORTER YGJI-RELATED"/>
    <property type="match status" value="1"/>
</dbReference>
<keyword evidence="3 6" id="KW-0812">Transmembrane</keyword>
<proteinExistence type="predicted"/>
<feature type="transmembrane region" description="Helical" evidence="6">
    <location>
        <begin position="438"/>
        <end position="456"/>
    </location>
</feature>
<sequence>MRMSLFRKKNVHEMIAKQSHTDLKRDLGTWDLTLLGVGAVVGTGIFVLSGTGAIMAGPSVILSFIIAGLACLFAALTYAEFASTVPVSGSAYTYSYATLGEFFAFLIGWDLISEYLLAVSAVSTGWSGYAQAFLESVGVHIPAFLTGAPGSVEGVTTVFNLPAFFIVMVITLLLSLGVKESKRLNNVMVTIKVVVIVLIIAVGVFYIDPSKWQPFMPHGWGNVFSAAALVFFAYLGFDAVSTAAEETKNPAKDLPRGIIYSLLICTGLYILITLIITGLVPSESFVGHEDRSVAYALQATGLSWLIILVTIGSVLGMMTVILVMLYGLTRVILSISRDGLFPKALSKVNKKTQVPTRVTWFCGIVSGLIGGLVPLNKIATLVNIGTLAAFVSVAIAVLVLRKTEPNLPRKFRTPFVPLIPILAIVSCGYLMLLLDRTTWLFFGIWILLGIIVYFTYSKNHSLLKKEEEK</sequence>
<evidence type="ECO:0000256" key="3">
    <source>
        <dbReference type="ARBA" id="ARBA00022692"/>
    </source>
</evidence>
<feature type="transmembrane region" description="Helical" evidence="6">
    <location>
        <begin position="219"/>
        <end position="237"/>
    </location>
</feature>
<evidence type="ECO:0000313" key="7">
    <source>
        <dbReference type="EMBL" id="MXQ55512.1"/>
    </source>
</evidence>
<feature type="transmembrane region" description="Helical" evidence="6">
    <location>
        <begin position="258"/>
        <end position="281"/>
    </location>
</feature>
<gene>
    <name evidence="7" type="ORF">GSM42_17665</name>
</gene>
<keyword evidence="2" id="KW-0813">Transport</keyword>
<keyword evidence="4 6" id="KW-1133">Transmembrane helix</keyword>
<accession>A0A6I4W5B9</accession>
<feature type="transmembrane region" description="Helical" evidence="6">
    <location>
        <begin position="354"/>
        <end position="375"/>
    </location>
</feature>
<feature type="transmembrane region" description="Helical" evidence="6">
    <location>
        <begin position="159"/>
        <end position="177"/>
    </location>
</feature>
<dbReference type="Pfam" id="PF13520">
    <property type="entry name" value="AA_permease_2"/>
    <property type="match status" value="1"/>
</dbReference>
<feature type="transmembrane region" description="Helical" evidence="6">
    <location>
        <begin position="301"/>
        <end position="333"/>
    </location>
</feature>
<name>A0A6I4W5B9_9BACL</name>
<feature type="transmembrane region" description="Helical" evidence="6">
    <location>
        <begin position="412"/>
        <end position="432"/>
    </location>
</feature>
<comment type="subcellular location">
    <subcellularLocation>
        <location evidence="1">Membrane</location>
        <topology evidence="1">Multi-pass membrane protein</topology>
    </subcellularLocation>
</comment>
<keyword evidence="5 6" id="KW-0472">Membrane</keyword>
<evidence type="ECO:0000256" key="2">
    <source>
        <dbReference type="ARBA" id="ARBA00022448"/>
    </source>
</evidence>
<organism evidence="7 8">
    <name type="scientific">Shimazuella alba</name>
    <dbReference type="NCBI Taxonomy" id="2690964"/>
    <lineage>
        <taxon>Bacteria</taxon>
        <taxon>Bacillati</taxon>
        <taxon>Bacillota</taxon>
        <taxon>Bacilli</taxon>
        <taxon>Bacillales</taxon>
        <taxon>Thermoactinomycetaceae</taxon>
        <taxon>Shimazuella</taxon>
    </lineage>
</organism>
<dbReference type="InterPro" id="IPR002293">
    <property type="entry name" value="AA/rel_permease1"/>
</dbReference>
<evidence type="ECO:0000256" key="1">
    <source>
        <dbReference type="ARBA" id="ARBA00004141"/>
    </source>
</evidence>
<feature type="transmembrane region" description="Helical" evidence="6">
    <location>
        <begin position="189"/>
        <end position="207"/>
    </location>
</feature>
<keyword evidence="8" id="KW-1185">Reference proteome</keyword>
<protein>
    <submittedName>
        <fullName evidence="7">Amino acid permease</fullName>
    </submittedName>
</protein>
<evidence type="ECO:0000256" key="5">
    <source>
        <dbReference type="ARBA" id="ARBA00023136"/>
    </source>
</evidence>
<feature type="transmembrane region" description="Helical" evidence="6">
    <location>
        <begin position="381"/>
        <end position="400"/>
    </location>
</feature>
<dbReference type="RefSeq" id="WP_160802865.1">
    <property type="nucleotide sequence ID" value="NZ_WUUL01000015.1"/>
</dbReference>
<dbReference type="GO" id="GO:0015171">
    <property type="term" value="F:amino acid transmembrane transporter activity"/>
    <property type="evidence" value="ECO:0007669"/>
    <property type="project" value="TreeGrafter"/>
</dbReference>
<dbReference type="PANTHER" id="PTHR43243:SF4">
    <property type="entry name" value="CATIONIC AMINO ACID TRANSPORTER 4"/>
    <property type="match status" value="1"/>
</dbReference>